<dbReference type="InterPro" id="IPR032456">
    <property type="entry name" value="Peptidase_M48_N"/>
</dbReference>
<evidence type="ECO:0000256" key="1">
    <source>
        <dbReference type="ARBA" id="ARBA00022670"/>
    </source>
</evidence>
<dbReference type="GO" id="GO:0006508">
    <property type="term" value="P:proteolysis"/>
    <property type="evidence" value="ECO:0007669"/>
    <property type="project" value="UniProtKB-KW"/>
</dbReference>
<comment type="caution">
    <text evidence="9">The sequence shown here is derived from an EMBL/GenBank/DDBJ whole genome shotgun (WGS) entry which is preliminary data.</text>
</comment>
<evidence type="ECO:0000256" key="4">
    <source>
        <dbReference type="ARBA" id="ARBA00022833"/>
    </source>
</evidence>
<dbReference type="Proteomes" id="UP000462362">
    <property type="component" value="Unassembled WGS sequence"/>
</dbReference>
<evidence type="ECO:0000256" key="2">
    <source>
        <dbReference type="ARBA" id="ARBA00022723"/>
    </source>
</evidence>
<evidence type="ECO:0000256" key="3">
    <source>
        <dbReference type="ARBA" id="ARBA00022801"/>
    </source>
</evidence>
<dbReference type="GO" id="GO:0004222">
    <property type="term" value="F:metalloendopeptidase activity"/>
    <property type="evidence" value="ECO:0007669"/>
    <property type="project" value="InterPro"/>
</dbReference>
<evidence type="ECO:0000256" key="6">
    <source>
        <dbReference type="RuleBase" id="RU003983"/>
    </source>
</evidence>
<name>A0A6I3S295_9BURK</name>
<feature type="domain" description="CAAX prenyl protease 1 N-terminal" evidence="8">
    <location>
        <begin position="31"/>
        <end position="191"/>
    </location>
</feature>
<dbReference type="AlphaFoldDB" id="A0A6I3S295"/>
<reference evidence="9 10" key="1">
    <citation type="journal article" date="2019" name="Nat. Med.">
        <title>A library of human gut bacterial isolates paired with longitudinal multiomics data enables mechanistic microbiome research.</title>
        <authorList>
            <person name="Poyet M."/>
            <person name="Groussin M."/>
            <person name="Gibbons S.M."/>
            <person name="Avila-Pacheco J."/>
            <person name="Jiang X."/>
            <person name="Kearney S.M."/>
            <person name="Perrotta A.R."/>
            <person name="Berdy B."/>
            <person name="Zhao S."/>
            <person name="Lieberman T.D."/>
            <person name="Swanson P.K."/>
            <person name="Smith M."/>
            <person name="Roesemann S."/>
            <person name="Alexander J.E."/>
            <person name="Rich S.A."/>
            <person name="Livny J."/>
            <person name="Vlamakis H."/>
            <person name="Clish C."/>
            <person name="Bullock K."/>
            <person name="Deik A."/>
            <person name="Scott J."/>
            <person name="Pierce K.A."/>
            <person name="Xavier R.J."/>
            <person name="Alm E.J."/>
        </authorList>
    </citation>
    <scope>NUCLEOTIDE SEQUENCE [LARGE SCALE GENOMIC DNA]</scope>
    <source>
        <strain evidence="9 10">BIOML-A2</strain>
    </source>
</reference>
<comment type="similarity">
    <text evidence="6">Belongs to the peptidase M48 family.</text>
</comment>
<keyword evidence="1 6" id="KW-0645">Protease</keyword>
<keyword evidence="5 6" id="KW-0482">Metalloprotease</keyword>
<dbReference type="RefSeq" id="WP_008811169.1">
    <property type="nucleotide sequence ID" value="NZ_CAJUON010000015.1"/>
</dbReference>
<keyword evidence="4 6" id="KW-0862">Zinc</keyword>
<sequence>MNDALIFESLFLIFLFANIALGFYLYLREAKSIREHRNKVPHVFSGLVSLDAHKAASDARLHADKVNEIRHLSNLVLVLLLTFGGGITWFSSLLTNQLGNGLFTQILFALCVGLAFLVINGLFFAIAKNSEKNSSYLILRNFGSTRSKVSNIVFFVLIVSAVLTCWSVGASYWWILAWVASAVLVIGASVVSRSIAYSAHPLSDGELKSRLDQFLGKVGFESKGVFVANSDRLGSGSGVFISGLGTNKKVVLTESLIERLNPSEIEAMIANEIGQYKYQIGFRAYLPYLILSFIFFGLLSYFSTKPWFFQGLGVSSGFDEKHGVVLVLFALTAYVFLFPLIPLRNALLWKAEENAERSSVKLVDWNAMISGTAKFASDKAGSVTLDPLYLVFNSTRTDSMHRIMDIQHLAPRHTRQRDSWLPNA</sequence>
<dbReference type="Gene3D" id="3.30.2010.10">
    <property type="entry name" value="Metalloproteases ('zincins'), catalytic domain"/>
    <property type="match status" value="1"/>
</dbReference>
<gene>
    <name evidence="9" type="ORF">GMD42_11785</name>
</gene>
<evidence type="ECO:0000259" key="7">
    <source>
        <dbReference type="Pfam" id="PF01435"/>
    </source>
</evidence>
<comment type="cofactor">
    <cofactor evidence="6">
        <name>Zn(2+)</name>
        <dbReference type="ChEBI" id="CHEBI:29105"/>
    </cofactor>
    <text evidence="6">Binds 1 zinc ion per subunit.</text>
</comment>
<keyword evidence="3 6" id="KW-0378">Hydrolase</keyword>
<evidence type="ECO:0000313" key="10">
    <source>
        <dbReference type="Proteomes" id="UP000462362"/>
    </source>
</evidence>
<proteinExistence type="inferred from homology"/>
<feature type="domain" description="Peptidase M48" evidence="7">
    <location>
        <begin position="202"/>
        <end position="390"/>
    </location>
</feature>
<dbReference type="PANTHER" id="PTHR10120">
    <property type="entry name" value="CAAX PRENYL PROTEASE 1"/>
    <property type="match status" value="1"/>
</dbReference>
<dbReference type="InterPro" id="IPR001915">
    <property type="entry name" value="Peptidase_M48"/>
</dbReference>
<accession>A0A6I3S295</accession>
<evidence type="ECO:0000259" key="8">
    <source>
        <dbReference type="Pfam" id="PF16491"/>
    </source>
</evidence>
<dbReference type="GO" id="GO:0046872">
    <property type="term" value="F:metal ion binding"/>
    <property type="evidence" value="ECO:0007669"/>
    <property type="project" value="UniProtKB-KW"/>
</dbReference>
<organism evidence="9 10">
    <name type="scientific">Parasutterella excrementihominis</name>
    <dbReference type="NCBI Taxonomy" id="487175"/>
    <lineage>
        <taxon>Bacteria</taxon>
        <taxon>Pseudomonadati</taxon>
        <taxon>Pseudomonadota</taxon>
        <taxon>Betaproteobacteria</taxon>
        <taxon>Burkholderiales</taxon>
        <taxon>Sutterellaceae</taxon>
        <taxon>Parasutterella</taxon>
    </lineage>
</organism>
<keyword evidence="2" id="KW-0479">Metal-binding</keyword>
<evidence type="ECO:0000256" key="5">
    <source>
        <dbReference type="ARBA" id="ARBA00023049"/>
    </source>
</evidence>
<evidence type="ECO:0000313" key="9">
    <source>
        <dbReference type="EMBL" id="MTU44268.1"/>
    </source>
</evidence>
<dbReference type="Pfam" id="PF16491">
    <property type="entry name" value="Peptidase_M48_N"/>
    <property type="match status" value="1"/>
</dbReference>
<dbReference type="Pfam" id="PF01435">
    <property type="entry name" value="Peptidase_M48"/>
    <property type="match status" value="1"/>
</dbReference>
<protein>
    <submittedName>
        <fullName evidence="9">M48 family metalloprotease</fullName>
    </submittedName>
</protein>
<dbReference type="EMBL" id="WNCL01000057">
    <property type="protein sequence ID" value="MTU44268.1"/>
    <property type="molecule type" value="Genomic_DNA"/>
</dbReference>